<sequence length="40" mass="4215">MTTVSTTASASVVDAPVWVHLAVMAAAILILVYNLARDSR</sequence>
<reference evidence="2" key="1">
    <citation type="submission" date="2022-10" db="EMBL/GenBank/DDBJ databases">
        <title>The complete genomes of actinobacterial strains from the NBC collection.</title>
        <authorList>
            <person name="Joergensen T.S."/>
            <person name="Alvarez Arevalo M."/>
            <person name="Sterndorff E.B."/>
            <person name="Faurdal D."/>
            <person name="Vuksanovic O."/>
            <person name="Mourched A.-S."/>
            <person name="Charusanti P."/>
            <person name="Shaw S."/>
            <person name="Blin K."/>
            <person name="Weber T."/>
        </authorList>
    </citation>
    <scope>NUCLEOTIDE SEQUENCE</scope>
    <source>
        <strain evidence="2">NBC_00303</strain>
    </source>
</reference>
<keyword evidence="1" id="KW-1133">Transmembrane helix</keyword>
<accession>A0ABZ1QLY2</accession>
<evidence type="ECO:0000313" key="2">
    <source>
        <dbReference type="EMBL" id="WUN83699.1"/>
    </source>
</evidence>
<evidence type="ECO:0000256" key="1">
    <source>
        <dbReference type="SAM" id="Phobius"/>
    </source>
</evidence>
<organism evidence="2 3">
    <name type="scientific">Streptomyces erythrochromogenes</name>
    <dbReference type="NCBI Taxonomy" id="285574"/>
    <lineage>
        <taxon>Bacteria</taxon>
        <taxon>Bacillati</taxon>
        <taxon>Actinomycetota</taxon>
        <taxon>Actinomycetes</taxon>
        <taxon>Kitasatosporales</taxon>
        <taxon>Streptomycetaceae</taxon>
        <taxon>Streptomyces</taxon>
    </lineage>
</organism>
<feature type="transmembrane region" description="Helical" evidence="1">
    <location>
        <begin position="17"/>
        <end position="36"/>
    </location>
</feature>
<dbReference type="Proteomes" id="UP001432312">
    <property type="component" value="Chromosome"/>
</dbReference>
<gene>
    <name evidence="2" type="ORF">OHA91_37485</name>
</gene>
<dbReference type="EMBL" id="CP108036">
    <property type="protein sequence ID" value="WUN83699.1"/>
    <property type="molecule type" value="Genomic_DNA"/>
</dbReference>
<keyword evidence="1" id="KW-0812">Transmembrane</keyword>
<evidence type="ECO:0000313" key="3">
    <source>
        <dbReference type="Proteomes" id="UP001432312"/>
    </source>
</evidence>
<name>A0ABZ1QLY2_9ACTN</name>
<keyword evidence="1" id="KW-0472">Membrane</keyword>
<dbReference type="GeneID" id="95501871"/>
<keyword evidence="3" id="KW-1185">Reference proteome</keyword>
<proteinExistence type="predicted"/>
<protein>
    <submittedName>
        <fullName evidence="2">Uncharacterized protein</fullName>
    </submittedName>
</protein>
<dbReference type="RefSeq" id="WP_266504637.1">
    <property type="nucleotide sequence ID" value="NZ_CP108036.1"/>
</dbReference>